<evidence type="ECO:0000313" key="1">
    <source>
        <dbReference type="EMBL" id="BAA05468.1"/>
    </source>
</evidence>
<dbReference type="NCBIfam" id="TIGR01611">
    <property type="entry name" value="tail_tube"/>
    <property type="match status" value="1"/>
</dbReference>
<accession>Q38069</accession>
<proteinExistence type="predicted"/>
<dbReference type="SMR" id="Q38069"/>
<organism evidence="1">
    <name type="scientific">Phage PS17</name>
    <dbReference type="NCBI Taxonomy" id="33710"/>
    <lineage>
        <taxon>Viruses</taxon>
        <taxon>Duplodnaviria</taxon>
        <taxon>Heunggongvirae</taxon>
        <taxon>Uroviricota</taxon>
        <taxon>Caudoviricetes</taxon>
    </lineage>
</organism>
<dbReference type="InterPro" id="IPR006498">
    <property type="entry name" value="Tail_tube"/>
</dbReference>
<reference evidence="1" key="1">
    <citation type="submission" date="1994-01" db="EMBL/GenBank/DDBJ databases">
        <title>Nucleotide sequence of the contractile tail sheath and tube genes of bacteriophage PS17 and the amino acid sequence of the gene products.</title>
        <authorList>
            <person name="Sasaki T."/>
            <person name="Shinomiya T."/>
            <person name="Kumazaki T."/>
            <person name="Mohri N."/>
            <person name="Ishii S."/>
            <person name="Arisaka F."/>
        </authorList>
    </citation>
    <scope>NUCLEOTIDE SEQUENCE</scope>
</reference>
<dbReference type="EMBL" id="D26449">
    <property type="protein sequence ID" value="BAA05468.1"/>
    <property type="molecule type" value="Genomic_DNA"/>
</dbReference>
<protein>
    <submittedName>
        <fullName evidence="1">Tail tube protein</fullName>
    </submittedName>
</protein>
<sequence length="162" mass="17688">MAMIPQVLTNTNLFIDGISFQGDVPSLTLAQGHREDRRVPAAGAWMAPSTWTWGWSAWSRRSPPTGCGAEALNFFGLADGTAFRGVFRGAFKAQKGKVTAVTATIRGTLKEVDPGDWKAGDKAEFKYSVGVTYYKLEVDGRVVFEIDPLAPLRGYQRCRPTG</sequence>
<gene>
    <name evidence="1" type="primary">FII</name>
</gene>
<name>Q38069_9CAUD</name>
<dbReference type="Pfam" id="PF04985">
    <property type="entry name" value="Phage_tube"/>
    <property type="match status" value="1"/>
</dbReference>